<evidence type="ECO:0000313" key="2">
    <source>
        <dbReference type="Proteomes" id="UP001320706"/>
    </source>
</evidence>
<organism evidence="1 2">
    <name type="scientific">Zalaria obscura</name>
    <dbReference type="NCBI Taxonomy" id="2024903"/>
    <lineage>
        <taxon>Eukaryota</taxon>
        <taxon>Fungi</taxon>
        <taxon>Dikarya</taxon>
        <taxon>Ascomycota</taxon>
        <taxon>Pezizomycotina</taxon>
        <taxon>Dothideomycetes</taxon>
        <taxon>Dothideomycetidae</taxon>
        <taxon>Dothideales</taxon>
        <taxon>Zalariaceae</taxon>
        <taxon>Zalaria</taxon>
    </lineage>
</organism>
<dbReference type="EMBL" id="JAMKPW020000020">
    <property type="protein sequence ID" value="KAK8207899.1"/>
    <property type="molecule type" value="Genomic_DNA"/>
</dbReference>
<dbReference type="Proteomes" id="UP001320706">
    <property type="component" value="Unassembled WGS sequence"/>
</dbReference>
<protein>
    <submittedName>
        <fullName evidence="1">Uncharacterized protein</fullName>
    </submittedName>
</protein>
<accession>A0ACC3SCG4</accession>
<proteinExistence type="predicted"/>
<evidence type="ECO:0000313" key="1">
    <source>
        <dbReference type="EMBL" id="KAK8207899.1"/>
    </source>
</evidence>
<name>A0ACC3SCG4_9PEZI</name>
<gene>
    <name evidence="1" type="ORF">M8818_004152</name>
</gene>
<sequence length="246" mass="27125">MAAEQCTSTRSRLLTDFWTLHSDVRLSIAQTLTQAPLTKMCIHQIDSCPTCSIETSHRVAFCDIGAHLGMACPQTAPTTVNIDSADCESCIQAEMPSHTGQLTELAQVLEAQQGLILARRAEISALPGAAQRSSYTLLIQSLESAHIELEDDRRMLVELEEYAAQRSEELGELADEAQDLRAAIELLTQNGVCDEETYQHLSERVRGNRERVFVLEAEIAGEETGGQVEARIRARYHLKGVTADMV</sequence>
<comment type="caution">
    <text evidence="1">The sequence shown here is derived from an EMBL/GenBank/DDBJ whole genome shotgun (WGS) entry which is preliminary data.</text>
</comment>
<keyword evidence="2" id="KW-1185">Reference proteome</keyword>
<reference evidence="1" key="1">
    <citation type="submission" date="2024-02" db="EMBL/GenBank/DDBJ databases">
        <title>Metagenome Assembled Genome of Zalaria obscura JY119.</title>
        <authorList>
            <person name="Vighnesh L."/>
            <person name="Jagadeeshwari U."/>
            <person name="Venkata Ramana C."/>
            <person name="Sasikala C."/>
        </authorList>
    </citation>
    <scope>NUCLEOTIDE SEQUENCE</scope>
    <source>
        <strain evidence="1">JY119</strain>
    </source>
</reference>